<dbReference type="OrthoDB" id="3267755at2"/>
<sequence>MSDPAPAPAAGRPARRARVRRERSLVETLLSIVLGLEAVMLVFAALVFFGLARFDPNWLAFVYGGIGIVVYAAVSGVQRWTWGVWLGAALQLPLIAAGLIEPLMFLVGAGFAAMWVYCYLRGRQIDTQKAAWLAAHRQTETETDTPAPNEGETA</sequence>
<evidence type="ECO:0000313" key="3">
    <source>
        <dbReference type="Proteomes" id="UP000322159"/>
    </source>
</evidence>
<keyword evidence="3" id="KW-1185">Reference proteome</keyword>
<keyword evidence="1" id="KW-0812">Transmembrane</keyword>
<keyword evidence="1" id="KW-0472">Membrane</keyword>
<dbReference type="KEGG" id="lyk:FLP23_06725"/>
<feature type="transmembrane region" description="Helical" evidence="1">
    <location>
        <begin position="94"/>
        <end position="120"/>
    </location>
</feature>
<organism evidence="2 3">
    <name type="scientific">Protaetiibacter larvae</name>
    <dbReference type="NCBI Taxonomy" id="2592654"/>
    <lineage>
        <taxon>Bacteria</taxon>
        <taxon>Bacillati</taxon>
        <taxon>Actinomycetota</taxon>
        <taxon>Actinomycetes</taxon>
        <taxon>Micrococcales</taxon>
        <taxon>Microbacteriaceae</taxon>
        <taxon>Protaetiibacter</taxon>
    </lineage>
</organism>
<dbReference type="InterPro" id="IPR025327">
    <property type="entry name" value="DUF4233"/>
</dbReference>
<evidence type="ECO:0000313" key="2">
    <source>
        <dbReference type="EMBL" id="QEO09725.1"/>
    </source>
</evidence>
<dbReference type="AlphaFoldDB" id="A0A5C1Y903"/>
<dbReference type="Pfam" id="PF14017">
    <property type="entry name" value="DUF4233"/>
    <property type="match status" value="1"/>
</dbReference>
<name>A0A5C1Y903_9MICO</name>
<protein>
    <submittedName>
        <fullName evidence="2">DUF4233 domain-containing protein</fullName>
    </submittedName>
</protein>
<reference evidence="2 3" key="1">
    <citation type="submission" date="2019-09" db="EMBL/GenBank/DDBJ databases">
        <title>Genome sequencing of strain KACC 19322.</title>
        <authorList>
            <person name="Heo J."/>
            <person name="Kim S.-J."/>
            <person name="Kim J.-S."/>
            <person name="Hong S.-B."/>
            <person name="Kwon S.-W."/>
        </authorList>
    </citation>
    <scope>NUCLEOTIDE SEQUENCE [LARGE SCALE GENOMIC DNA]</scope>
    <source>
        <strain evidence="2 3">KACC 19322</strain>
    </source>
</reference>
<proteinExistence type="predicted"/>
<accession>A0A5C1Y903</accession>
<feature type="transmembrane region" description="Helical" evidence="1">
    <location>
        <begin position="29"/>
        <end position="51"/>
    </location>
</feature>
<dbReference type="RefSeq" id="WP_149325145.1">
    <property type="nucleotide sequence ID" value="NZ_CP043504.1"/>
</dbReference>
<dbReference type="Proteomes" id="UP000322159">
    <property type="component" value="Chromosome"/>
</dbReference>
<feature type="transmembrane region" description="Helical" evidence="1">
    <location>
        <begin position="58"/>
        <end position="74"/>
    </location>
</feature>
<keyword evidence="1" id="KW-1133">Transmembrane helix</keyword>
<gene>
    <name evidence="2" type="ORF">FLP23_06725</name>
</gene>
<evidence type="ECO:0000256" key="1">
    <source>
        <dbReference type="SAM" id="Phobius"/>
    </source>
</evidence>
<dbReference type="EMBL" id="CP043504">
    <property type="protein sequence ID" value="QEO09725.1"/>
    <property type="molecule type" value="Genomic_DNA"/>
</dbReference>